<keyword evidence="4" id="KW-0808">Transferase</keyword>
<dbReference type="Pfam" id="PF02518">
    <property type="entry name" value="HATPase_c"/>
    <property type="match status" value="1"/>
</dbReference>
<keyword evidence="11" id="KW-1185">Reference proteome</keyword>
<evidence type="ECO:0000256" key="4">
    <source>
        <dbReference type="ARBA" id="ARBA00022679"/>
    </source>
</evidence>
<dbReference type="EMBL" id="CP080467">
    <property type="protein sequence ID" value="UNO48944.1"/>
    <property type="molecule type" value="Genomic_DNA"/>
</dbReference>
<dbReference type="PROSITE" id="PS50109">
    <property type="entry name" value="HIS_KIN"/>
    <property type="match status" value="1"/>
</dbReference>
<dbReference type="InterPro" id="IPR036890">
    <property type="entry name" value="HATPase_C_sf"/>
</dbReference>
<evidence type="ECO:0000259" key="9">
    <source>
        <dbReference type="PROSITE" id="PS50109"/>
    </source>
</evidence>
<evidence type="ECO:0000313" key="10">
    <source>
        <dbReference type="EMBL" id="UNO48944.1"/>
    </source>
</evidence>
<keyword evidence="3" id="KW-0597">Phosphoprotein</keyword>
<dbReference type="Gene3D" id="3.30.565.10">
    <property type="entry name" value="Histidine kinase-like ATPase, C-terminal domain"/>
    <property type="match status" value="1"/>
</dbReference>
<dbReference type="Pfam" id="PF00512">
    <property type="entry name" value="HisKA"/>
    <property type="match status" value="1"/>
</dbReference>
<gene>
    <name evidence="10" type="ORF">K1I37_20560</name>
</gene>
<keyword evidence="8" id="KW-0902">Two-component regulatory system</keyword>
<dbReference type="CDD" id="cd00082">
    <property type="entry name" value="HisKA"/>
    <property type="match status" value="1"/>
</dbReference>
<dbReference type="Proteomes" id="UP000829401">
    <property type="component" value="Chromosome"/>
</dbReference>
<evidence type="ECO:0000256" key="3">
    <source>
        <dbReference type="ARBA" id="ARBA00022553"/>
    </source>
</evidence>
<sequence length="354" mass="39302">MPLRDRRNLGVATPGIGRHTLRALLNRLPAGVVIFNSDACLFCNEEATDIFRRLGFFPARSTTLADILQDLFDVQEDIDASHLYFKRVVGPASTHVDVEFSVIDAGDEDLVFLILHDVSELLEHRETVVQLEGLQMVGELAAGIAHEIRNPLASIRGFTQLIRDARDVSSVQTHTGVMLEELDRMNDLVEELLQLARPRSQQFEEADLVGILDSVVFLLNSQAILNNCSVVFSHRNEMPRVPIMCQSNKLKQAFINVIKNAVEASPNGGVVRVTMECVDDWVVVSIEDEGPGIPEEYRTLTGRKFFSTKEHGTGLGLMISHNIVQQHRGTLTIHTDMQRGALVQISLPIYGSSA</sequence>
<dbReference type="Gene3D" id="1.10.287.130">
    <property type="match status" value="1"/>
</dbReference>
<dbReference type="InterPro" id="IPR005467">
    <property type="entry name" value="His_kinase_dom"/>
</dbReference>
<dbReference type="EC" id="2.7.13.3" evidence="2"/>
<reference evidence="11" key="1">
    <citation type="journal article" date="2022" name="G3 (Bethesda)">
        <title>Unveiling the complete genome sequence of Alicyclobacillus acidoterrestris DSM 3922T, a taint-producing strain.</title>
        <authorList>
            <person name="Leonardo I.C."/>
            <person name="Barreto Crespo M.T."/>
            <person name="Gaspar F.B."/>
        </authorList>
    </citation>
    <scope>NUCLEOTIDE SEQUENCE [LARGE SCALE GENOMIC DNA]</scope>
    <source>
        <strain evidence="11">DSM 3922</strain>
    </source>
</reference>
<keyword evidence="7 10" id="KW-0067">ATP-binding</keyword>
<evidence type="ECO:0000256" key="8">
    <source>
        <dbReference type="ARBA" id="ARBA00023012"/>
    </source>
</evidence>
<evidence type="ECO:0000313" key="11">
    <source>
        <dbReference type="Proteomes" id="UP000829401"/>
    </source>
</evidence>
<dbReference type="SMART" id="SM00387">
    <property type="entry name" value="HATPase_c"/>
    <property type="match status" value="1"/>
</dbReference>
<dbReference type="InterPro" id="IPR036097">
    <property type="entry name" value="HisK_dim/P_sf"/>
</dbReference>
<dbReference type="GO" id="GO:0005524">
    <property type="term" value="F:ATP binding"/>
    <property type="evidence" value="ECO:0007669"/>
    <property type="project" value="UniProtKB-KW"/>
</dbReference>
<keyword evidence="6" id="KW-0418">Kinase</keyword>
<evidence type="ECO:0000256" key="5">
    <source>
        <dbReference type="ARBA" id="ARBA00022741"/>
    </source>
</evidence>
<dbReference type="SUPFAM" id="SSF55874">
    <property type="entry name" value="ATPase domain of HSP90 chaperone/DNA topoisomerase II/histidine kinase"/>
    <property type="match status" value="1"/>
</dbReference>
<dbReference type="PANTHER" id="PTHR43065:SF34">
    <property type="entry name" value="SPORULATION KINASE A"/>
    <property type="match status" value="1"/>
</dbReference>
<dbReference type="AlphaFoldDB" id="A0A9E6ZNM7"/>
<dbReference type="GO" id="GO:0000155">
    <property type="term" value="F:phosphorelay sensor kinase activity"/>
    <property type="evidence" value="ECO:0007669"/>
    <property type="project" value="InterPro"/>
</dbReference>
<comment type="catalytic activity">
    <reaction evidence="1">
        <text>ATP + protein L-histidine = ADP + protein N-phospho-L-histidine.</text>
        <dbReference type="EC" id="2.7.13.3"/>
    </reaction>
</comment>
<evidence type="ECO:0000256" key="2">
    <source>
        <dbReference type="ARBA" id="ARBA00012438"/>
    </source>
</evidence>
<evidence type="ECO:0000256" key="1">
    <source>
        <dbReference type="ARBA" id="ARBA00000085"/>
    </source>
</evidence>
<evidence type="ECO:0000256" key="6">
    <source>
        <dbReference type="ARBA" id="ARBA00022777"/>
    </source>
</evidence>
<dbReference type="SUPFAM" id="SSF47384">
    <property type="entry name" value="Homodimeric domain of signal transducing histidine kinase"/>
    <property type="match status" value="1"/>
</dbReference>
<evidence type="ECO:0000256" key="7">
    <source>
        <dbReference type="ARBA" id="ARBA00022840"/>
    </source>
</evidence>
<feature type="domain" description="Histidine kinase" evidence="9">
    <location>
        <begin position="143"/>
        <end position="351"/>
    </location>
</feature>
<dbReference type="InterPro" id="IPR003594">
    <property type="entry name" value="HATPase_dom"/>
</dbReference>
<name>A0A9E6ZNM7_ALIAG</name>
<accession>A0A9E6ZNM7</accession>
<organism evidence="10 11">
    <name type="scientific">Alicyclobacillus acidoterrestris (strain ATCC 49025 / DSM 3922 / CIP 106132 / NCIMB 13137 / GD3B)</name>
    <dbReference type="NCBI Taxonomy" id="1356854"/>
    <lineage>
        <taxon>Bacteria</taxon>
        <taxon>Bacillati</taxon>
        <taxon>Bacillota</taxon>
        <taxon>Bacilli</taxon>
        <taxon>Bacillales</taxon>
        <taxon>Alicyclobacillaceae</taxon>
        <taxon>Alicyclobacillus</taxon>
    </lineage>
</organism>
<dbReference type="KEGG" id="aaco:K1I37_20560"/>
<proteinExistence type="predicted"/>
<dbReference type="InterPro" id="IPR004358">
    <property type="entry name" value="Sig_transdc_His_kin-like_C"/>
</dbReference>
<keyword evidence="5" id="KW-0547">Nucleotide-binding</keyword>
<dbReference type="InterPro" id="IPR003661">
    <property type="entry name" value="HisK_dim/P_dom"/>
</dbReference>
<dbReference type="PRINTS" id="PR00344">
    <property type="entry name" value="BCTRLSENSOR"/>
</dbReference>
<dbReference type="PANTHER" id="PTHR43065">
    <property type="entry name" value="SENSOR HISTIDINE KINASE"/>
    <property type="match status" value="1"/>
</dbReference>
<dbReference type="SMART" id="SM00388">
    <property type="entry name" value="HisKA"/>
    <property type="match status" value="1"/>
</dbReference>
<protein>
    <recommendedName>
        <fullName evidence="2">histidine kinase</fullName>
        <ecNumber evidence="2">2.7.13.3</ecNumber>
    </recommendedName>
</protein>